<accession>A0A3S5ASR9</accession>
<evidence type="ECO:0000256" key="1">
    <source>
        <dbReference type="SAM" id="Phobius"/>
    </source>
</evidence>
<sequence>MSPTGKGLLSSGRLLRSDGRMVRLEPPRRFISGHTSSLPGFVSVSVFAFISYFNSCLHFVWWDRSDS</sequence>
<organism evidence="2 3">
    <name type="scientific">Protopolystoma xenopodis</name>
    <dbReference type="NCBI Taxonomy" id="117903"/>
    <lineage>
        <taxon>Eukaryota</taxon>
        <taxon>Metazoa</taxon>
        <taxon>Spiralia</taxon>
        <taxon>Lophotrochozoa</taxon>
        <taxon>Platyhelminthes</taxon>
        <taxon>Monogenea</taxon>
        <taxon>Polyopisthocotylea</taxon>
        <taxon>Polystomatidea</taxon>
        <taxon>Polystomatidae</taxon>
        <taxon>Protopolystoma</taxon>
    </lineage>
</organism>
<keyword evidence="1" id="KW-0472">Membrane</keyword>
<evidence type="ECO:0000313" key="3">
    <source>
        <dbReference type="Proteomes" id="UP000784294"/>
    </source>
</evidence>
<evidence type="ECO:0000313" key="2">
    <source>
        <dbReference type="EMBL" id="VEL24247.1"/>
    </source>
</evidence>
<protein>
    <submittedName>
        <fullName evidence="2">Uncharacterized protein</fullName>
    </submittedName>
</protein>
<dbReference type="AlphaFoldDB" id="A0A3S5ASR9"/>
<dbReference type="EMBL" id="CAAALY010066696">
    <property type="protein sequence ID" value="VEL24247.1"/>
    <property type="molecule type" value="Genomic_DNA"/>
</dbReference>
<keyword evidence="3" id="KW-1185">Reference proteome</keyword>
<reference evidence="2" key="1">
    <citation type="submission" date="2018-11" db="EMBL/GenBank/DDBJ databases">
        <authorList>
            <consortium name="Pathogen Informatics"/>
        </authorList>
    </citation>
    <scope>NUCLEOTIDE SEQUENCE</scope>
</reference>
<dbReference type="Proteomes" id="UP000784294">
    <property type="component" value="Unassembled WGS sequence"/>
</dbReference>
<feature type="transmembrane region" description="Helical" evidence="1">
    <location>
        <begin position="38"/>
        <end position="61"/>
    </location>
</feature>
<proteinExistence type="predicted"/>
<keyword evidence="1" id="KW-0812">Transmembrane</keyword>
<keyword evidence="1" id="KW-1133">Transmembrane helix</keyword>
<comment type="caution">
    <text evidence="2">The sequence shown here is derived from an EMBL/GenBank/DDBJ whole genome shotgun (WGS) entry which is preliminary data.</text>
</comment>
<name>A0A3S5ASR9_9PLAT</name>
<gene>
    <name evidence="2" type="ORF">PXEA_LOCUS17687</name>
</gene>